<name>A0ABW8TSC0_9CLOT</name>
<dbReference type="SUPFAM" id="SSF55144">
    <property type="entry name" value="LigT-like"/>
    <property type="match status" value="1"/>
</dbReference>
<feature type="short sequence motif" description="HXTX 2" evidence="2">
    <location>
        <begin position="125"/>
        <end position="128"/>
    </location>
</feature>
<comment type="catalytic activity">
    <reaction evidence="2">
        <text>a 3'-end 2',3'-cyclophospho-ribonucleotide-RNA + H2O = a 3'-end 2'-phospho-ribonucleotide-RNA + H(+)</text>
        <dbReference type="Rhea" id="RHEA:11828"/>
        <dbReference type="Rhea" id="RHEA-COMP:10464"/>
        <dbReference type="Rhea" id="RHEA-COMP:17353"/>
        <dbReference type="ChEBI" id="CHEBI:15377"/>
        <dbReference type="ChEBI" id="CHEBI:15378"/>
        <dbReference type="ChEBI" id="CHEBI:83064"/>
        <dbReference type="ChEBI" id="CHEBI:173113"/>
        <dbReference type="EC" id="3.1.4.58"/>
    </reaction>
</comment>
<dbReference type="EMBL" id="JBJHZY010000001">
    <property type="protein sequence ID" value="MFL0267431.1"/>
    <property type="molecule type" value="Genomic_DNA"/>
</dbReference>
<dbReference type="PANTHER" id="PTHR35561:SF1">
    <property type="entry name" value="RNA 2',3'-CYCLIC PHOSPHODIESTERASE"/>
    <property type="match status" value="1"/>
</dbReference>
<proteinExistence type="inferred from homology"/>
<keyword evidence="4" id="KW-1185">Reference proteome</keyword>
<evidence type="ECO:0000313" key="3">
    <source>
        <dbReference type="EMBL" id="MFL0267431.1"/>
    </source>
</evidence>
<dbReference type="PANTHER" id="PTHR35561">
    <property type="entry name" value="RNA 2',3'-CYCLIC PHOSPHODIESTERASE"/>
    <property type="match status" value="1"/>
</dbReference>
<feature type="active site" description="Proton donor" evidence="2">
    <location>
        <position position="40"/>
    </location>
</feature>
<dbReference type="InterPro" id="IPR009097">
    <property type="entry name" value="Cyclic_Pdiesterase"/>
</dbReference>
<protein>
    <recommendedName>
        <fullName evidence="2">RNA 2',3'-cyclic phosphodiesterase</fullName>
        <shortName evidence="2">RNA 2',3'-CPDase</shortName>
        <ecNumber evidence="2">3.1.4.58</ecNumber>
    </recommendedName>
</protein>
<evidence type="ECO:0000256" key="1">
    <source>
        <dbReference type="ARBA" id="ARBA00022801"/>
    </source>
</evidence>
<accession>A0ABW8TSC0</accession>
<feature type="active site" description="Proton acceptor" evidence="2">
    <location>
        <position position="125"/>
    </location>
</feature>
<keyword evidence="1 2" id="KW-0378">Hydrolase</keyword>
<comment type="similarity">
    <text evidence="2">Belongs to the 2H phosphoesterase superfamily. ThpR family.</text>
</comment>
<evidence type="ECO:0000256" key="2">
    <source>
        <dbReference type="HAMAP-Rule" id="MF_01940"/>
    </source>
</evidence>
<comment type="caution">
    <text evidence="3">The sequence shown here is derived from an EMBL/GenBank/DDBJ whole genome shotgun (WGS) entry which is preliminary data.</text>
</comment>
<dbReference type="Proteomes" id="UP001623661">
    <property type="component" value="Unassembled WGS sequence"/>
</dbReference>
<dbReference type="RefSeq" id="WP_406764034.1">
    <property type="nucleotide sequence ID" value="NZ_JBJHZY010000001.1"/>
</dbReference>
<gene>
    <name evidence="3" type="primary">thpR</name>
    <name evidence="3" type="ORF">ACJDUH_04885</name>
</gene>
<dbReference type="InterPro" id="IPR004175">
    <property type="entry name" value="RNA_CPDase"/>
</dbReference>
<organism evidence="3 4">
    <name type="scientific">Candidatus Clostridium radicumherbarum</name>
    <dbReference type="NCBI Taxonomy" id="3381662"/>
    <lineage>
        <taxon>Bacteria</taxon>
        <taxon>Bacillati</taxon>
        <taxon>Bacillota</taxon>
        <taxon>Clostridia</taxon>
        <taxon>Eubacteriales</taxon>
        <taxon>Clostridiaceae</taxon>
        <taxon>Clostridium</taxon>
    </lineage>
</organism>
<evidence type="ECO:0000313" key="4">
    <source>
        <dbReference type="Proteomes" id="UP001623661"/>
    </source>
</evidence>
<dbReference type="EC" id="3.1.4.58" evidence="2"/>
<dbReference type="NCBIfam" id="TIGR02258">
    <property type="entry name" value="2_5_ligase"/>
    <property type="match status" value="1"/>
</dbReference>
<reference evidence="3 4" key="1">
    <citation type="submission" date="2024-11" db="EMBL/GenBank/DDBJ databases">
        <authorList>
            <person name="Heng Y.C."/>
            <person name="Lim A.C.H."/>
            <person name="Lee J.K.Y."/>
            <person name="Kittelmann S."/>
        </authorList>
    </citation>
    <scope>NUCLEOTIDE SEQUENCE [LARGE SCALE GENOMIC DNA]</scope>
    <source>
        <strain evidence="3 4">WILCCON 0202</strain>
    </source>
</reference>
<feature type="short sequence motif" description="HXTX 1" evidence="2">
    <location>
        <begin position="40"/>
        <end position="43"/>
    </location>
</feature>
<sequence>MRLFIAIDFEKNIKAYLENIEIELKNYCIKGSFTNIDNFHITLAFLGELGELNVPRVINAMENLASKFTPFVLTIDKLGNFNKGNSNILWVGTKYSEKLGSLHKKLCFNLKNQGITYDEKPLKPHITIGRQVILNKEIVEIATSLNLDHQMEIPVNSITLMESKRINGKLTYVPLKVVSLK</sequence>
<dbReference type="Pfam" id="PF13563">
    <property type="entry name" value="2_5_RNA_ligase2"/>
    <property type="match status" value="1"/>
</dbReference>
<dbReference type="HAMAP" id="MF_01940">
    <property type="entry name" value="RNA_CPDase"/>
    <property type="match status" value="1"/>
</dbReference>
<dbReference type="Gene3D" id="3.90.1140.10">
    <property type="entry name" value="Cyclic phosphodiesterase"/>
    <property type="match status" value="1"/>
</dbReference>
<comment type="function">
    <text evidence="2">Hydrolyzes RNA 2',3'-cyclic phosphodiester to an RNA 2'-phosphomonoester.</text>
</comment>